<evidence type="ECO:0000313" key="2">
    <source>
        <dbReference type="Proteomes" id="UP000308652"/>
    </source>
</evidence>
<proteinExistence type="predicted"/>
<dbReference type="OrthoDB" id="3250555at2759"/>
<dbReference type="AlphaFoldDB" id="A0A5C3LX52"/>
<sequence length="132" mass="15283">MTWDIAVACLALSIKFHRDFLYPLYPVMAYEYLDLSPHKLSFEDFETAQRDILSAFHYRLSVNPQSLLDELWDALPSLRNLWSFDGGWNDVQNRTWKLLCTSTREPDVLRFPVSLLATAALVSSIIESLVDR</sequence>
<dbReference type="EMBL" id="ML213606">
    <property type="protein sequence ID" value="TFK37714.1"/>
    <property type="molecule type" value="Genomic_DNA"/>
</dbReference>
<organism evidence="1 2">
    <name type="scientific">Crucibulum laeve</name>
    <dbReference type="NCBI Taxonomy" id="68775"/>
    <lineage>
        <taxon>Eukaryota</taxon>
        <taxon>Fungi</taxon>
        <taxon>Dikarya</taxon>
        <taxon>Basidiomycota</taxon>
        <taxon>Agaricomycotina</taxon>
        <taxon>Agaricomycetes</taxon>
        <taxon>Agaricomycetidae</taxon>
        <taxon>Agaricales</taxon>
        <taxon>Agaricineae</taxon>
        <taxon>Nidulariaceae</taxon>
        <taxon>Crucibulum</taxon>
    </lineage>
</organism>
<dbReference type="Gene3D" id="1.10.472.10">
    <property type="entry name" value="Cyclin-like"/>
    <property type="match status" value="2"/>
</dbReference>
<name>A0A5C3LX52_9AGAR</name>
<feature type="non-terminal residue" evidence="1">
    <location>
        <position position="132"/>
    </location>
</feature>
<reference evidence="1 2" key="1">
    <citation type="journal article" date="2019" name="Nat. Ecol. Evol.">
        <title>Megaphylogeny resolves global patterns of mushroom evolution.</title>
        <authorList>
            <person name="Varga T."/>
            <person name="Krizsan K."/>
            <person name="Foldi C."/>
            <person name="Dima B."/>
            <person name="Sanchez-Garcia M."/>
            <person name="Sanchez-Ramirez S."/>
            <person name="Szollosi G.J."/>
            <person name="Szarkandi J.G."/>
            <person name="Papp V."/>
            <person name="Albert L."/>
            <person name="Andreopoulos W."/>
            <person name="Angelini C."/>
            <person name="Antonin V."/>
            <person name="Barry K.W."/>
            <person name="Bougher N.L."/>
            <person name="Buchanan P."/>
            <person name="Buyck B."/>
            <person name="Bense V."/>
            <person name="Catcheside P."/>
            <person name="Chovatia M."/>
            <person name="Cooper J."/>
            <person name="Damon W."/>
            <person name="Desjardin D."/>
            <person name="Finy P."/>
            <person name="Geml J."/>
            <person name="Haridas S."/>
            <person name="Hughes K."/>
            <person name="Justo A."/>
            <person name="Karasinski D."/>
            <person name="Kautmanova I."/>
            <person name="Kiss B."/>
            <person name="Kocsube S."/>
            <person name="Kotiranta H."/>
            <person name="LaButti K.M."/>
            <person name="Lechner B.E."/>
            <person name="Liimatainen K."/>
            <person name="Lipzen A."/>
            <person name="Lukacs Z."/>
            <person name="Mihaltcheva S."/>
            <person name="Morgado L.N."/>
            <person name="Niskanen T."/>
            <person name="Noordeloos M.E."/>
            <person name="Ohm R.A."/>
            <person name="Ortiz-Santana B."/>
            <person name="Ovrebo C."/>
            <person name="Racz N."/>
            <person name="Riley R."/>
            <person name="Savchenko A."/>
            <person name="Shiryaev A."/>
            <person name="Soop K."/>
            <person name="Spirin V."/>
            <person name="Szebenyi C."/>
            <person name="Tomsovsky M."/>
            <person name="Tulloss R.E."/>
            <person name="Uehling J."/>
            <person name="Grigoriev I.V."/>
            <person name="Vagvolgyi C."/>
            <person name="Papp T."/>
            <person name="Martin F.M."/>
            <person name="Miettinen O."/>
            <person name="Hibbett D.S."/>
            <person name="Nagy L.G."/>
        </authorList>
    </citation>
    <scope>NUCLEOTIDE SEQUENCE [LARGE SCALE GENOMIC DNA]</scope>
    <source>
        <strain evidence="1 2">CBS 166.37</strain>
    </source>
</reference>
<evidence type="ECO:0000313" key="1">
    <source>
        <dbReference type="EMBL" id="TFK37714.1"/>
    </source>
</evidence>
<gene>
    <name evidence="1" type="ORF">BDQ12DRAFT_591175</name>
</gene>
<accession>A0A5C3LX52</accession>
<protein>
    <submittedName>
        <fullName evidence="1">Uncharacterized protein</fullName>
    </submittedName>
</protein>
<dbReference type="Proteomes" id="UP000308652">
    <property type="component" value="Unassembled WGS sequence"/>
</dbReference>
<keyword evidence="2" id="KW-1185">Reference proteome</keyword>